<gene>
    <name evidence="2" type="ORF">QE152_g24469</name>
</gene>
<name>A0AAW1KFT1_POPJA</name>
<evidence type="ECO:0000313" key="3">
    <source>
        <dbReference type="Proteomes" id="UP001458880"/>
    </source>
</evidence>
<feature type="region of interest" description="Disordered" evidence="1">
    <location>
        <begin position="471"/>
        <end position="537"/>
    </location>
</feature>
<dbReference type="Proteomes" id="UP001458880">
    <property type="component" value="Unassembled WGS sequence"/>
</dbReference>
<evidence type="ECO:0000256" key="1">
    <source>
        <dbReference type="SAM" id="MobiDB-lite"/>
    </source>
</evidence>
<feature type="compositionally biased region" description="Polar residues" evidence="1">
    <location>
        <begin position="1"/>
        <end position="20"/>
    </location>
</feature>
<comment type="caution">
    <text evidence="2">The sequence shown here is derived from an EMBL/GenBank/DDBJ whole genome shotgun (WGS) entry which is preliminary data.</text>
</comment>
<protein>
    <submittedName>
        <fullName evidence="2">Uncharacterized protein</fullName>
    </submittedName>
</protein>
<dbReference type="EMBL" id="JASPKY010000250">
    <property type="protein sequence ID" value="KAK9716911.1"/>
    <property type="molecule type" value="Genomic_DNA"/>
</dbReference>
<evidence type="ECO:0000313" key="2">
    <source>
        <dbReference type="EMBL" id="KAK9716911.1"/>
    </source>
</evidence>
<feature type="compositionally biased region" description="Basic residues" evidence="1">
    <location>
        <begin position="527"/>
        <end position="537"/>
    </location>
</feature>
<feature type="compositionally biased region" description="Basic and acidic residues" evidence="1">
    <location>
        <begin position="21"/>
        <end position="45"/>
    </location>
</feature>
<keyword evidence="3" id="KW-1185">Reference proteome</keyword>
<organism evidence="2 3">
    <name type="scientific">Popillia japonica</name>
    <name type="common">Japanese beetle</name>
    <dbReference type="NCBI Taxonomy" id="7064"/>
    <lineage>
        <taxon>Eukaryota</taxon>
        <taxon>Metazoa</taxon>
        <taxon>Ecdysozoa</taxon>
        <taxon>Arthropoda</taxon>
        <taxon>Hexapoda</taxon>
        <taxon>Insecta</taxon>
        <taxon>Pterygota</taxon>
        <taxon>Neoptera</taxon>
        <taxon>Endopterygota</taxon>
        <taxon>Coleoptera</taxon>
        <taxon>Polyphaga</taxon>
        <taxon>Scarabaeiformia</taxon>
        <taxon>Scarabaeidae</taxon>
        <taxon>Rutelinae</taxon>
        <taxon>Popillia</taxon>
    </lineage>
</organism>
<reference evidence="2 3" key="1">
    <citation type="journal article" date="2024" name="BMC Genomics">
        <title>De novo assembly and annotation of Popillia japonica's genome with initial clues to its potential as an invasive pest.</title>
        <authorList>
            <person name="Cucini C."/>
            <person name="Boschi S."/>
            <person name="Funari R."/>
            <person name="Cardaioli E."/>
            <person name="Iannotti N."/>
            <person name="Marturano G."/>
            <person name="Paoli F."/>
            <person name="Bruttini M."/>
            <person name="Carapelli A."/>
            <person name="Frati F."/>
            <person name="Nardi F."/>
        </authorList>
    </citation>
    <scope>NUCLEOTIDE SEQUENCE [LARGE SCALE GENOMIC DNA]</scope>
    <source>
        <strain evidence="2">DMR45628</strain>
    </source>
</reference>
<accession>A0AAW1KFT1</accession>
<sequence>MRNQPSNQSRDSRTSHQSNYLREERCSSREESPSLRHKTEIKQESYYEYVPSPRSSQRQARGQDVTGYEKPSLPYYVVPVLYVPQKVLSSEEIRPSSPGQNDIPCIPCEMKRKNQYRTDPEREEAGVNDLDLDQSCTGYINTSYTQSSTSIIEDTSYKNETPPVTRYTQPVYVQCQSKAYKQTQTRKKYNSQVYEKLLKEQRLSNLQNKAEVNQMPKSGLYMYWNPDYNRYERIKKVSPSADEVVDIDCDCSQNVVRRRKEYSVPAMKPANSECYRPNNDYEVQDRYYEVPYSSRAECYEEDVCEDAPSGQQGCSDYLCSEDFNNLQSSTLSCTKPSRTVKKLSSLIGRGYECEIPPNCQLPPEYQVRHVQRFTSEPLENTLGETENLIAERIRRKPKESQTTFNHDVYSTYVASDHPIRDSKSTQTVDPATTNVSTGTQTIRAIRTFETCPPPYIHEICEGAPVVIRQRARENSPSPTRNRRNPSPVKPSSFPPGDAKKLTIMKTAEMLEKPSNNQCTVPYPAKLQRCKRRKPRPV</sequence>
<proteinExistence type="predicted"/>
<dbReference type="AlphaFoldDB" id="A0AAW1KFT1"/>
<feature type="region of interest" description="Disordered" evidence="1">
    <location>
        <begin position="1"/>
        <end position="69"/>
    </location>
</feature>